<dbReference type="GO" id="GO:0015038">
    <property type="term" value="F:glutathione disulfide oxidoreductase activity"/>
    <property type="evidence" value="ECO:0007669"/>
    <property type="project" value="UniProtKB-ARBA"/>
</dbReference>
<dbReference type="GO" id="GO:0016618">
    <property type="term" value="F:hydroxypyruvate reductase [NAD(P)H] activity"/>
    <property type="evidence" value="ECO:0007669"/>
    <property type="project" value="TreeGrafter"/>
</dbReference>
<dbReference type="Pfam" id="PF00389">
    <property type="entry name" value="2-Hacid_dh"/>
    <property type="match status" value="1"/>
</dbReference>
<evidence type="ECO:0000256" key="7">
    <source>
        <dbReference type="ARBA" id="ARBA00067618"/>
    </source>
</evidence>
<gene>
    <name evidence="12" type="ORF">TAPDE_005369</name>
</gene>
<name>R4XGD2_TAPDE</name>
<dbReference type="InterPro" id="IPR004480">
    <property type="entry name" value="Monothiol_GRX-rel"/>
</dbReference>
<dbReference type="GO" id="GO:0044571">
    <property type="term" value="P:[2Fe-2S] cluster assembly"/>
    <property type="evidence" value="ECO:0007669"/>
    <property type="project" value="UniProtKB-ARBA"/>
</dbReference>
<dbReference type="InterPro" id="IPR006140">
    <property type="entry name" value="D-isomer_DH_NAD-bd"/>
</dbReference>
<keyword evidence="4" id="KW-0408">Iron</keyword>
<dbReference type="GO" id="GO:0051287">
    <property type="term" value="F:NAD binding"/>
    <property type="evidence" value="ECO:0007669"/>
    <property type="project" value="InterPro"/>
</dbReference>
<feature type="domain" description="D-isomer specific 2-hydroxyacid dehydrogenase NAD-binding" evidence="11">
    <location>
        <begin position="42"/>
        <end position="214"/>
    </location>
</feature>
<dbReference type="GO" id="GO:0005829">
    <property type="term" value="C:cytosol"/>
    <property type="evidence" value="ECO:0007669"/>
    <property type="project" value="TreeGrafter"/>
</dbReference>
<dbReference type="Gene3D" id="3.40.30.10">
    <property type="entry name" value="Glutaredoxin"/>
    <property type="match status" value="1"/>
</dbReference>
<evidence type="ECO:0000259" key="9">
    <source>
        <dbReference type="Pfam" id="PF00389"/>
    </source>
</evidence>
<sequence length="420" mass="46105">MITNSGAGTDILDIDWFTKHGVYVSNTPNAVTKATADGTALMILSAIKNTTEVMAQAKSSRPWREGLGLMGDPEDMTLGIIGMGKIGQQIAQRLSAFGMKTVYHNRTRLSDTQEKDLHVSYVSMNELLEVSDVISVMCPLTPSTRHILNKETLAKAKDGVIVVNTSRGGCVDTVALIEALKTGKVSQCAVDVFETEPEIPQYFKDSNKVMVMPHYLAFTRGTMRRVELELLENIATFQAHGMPKNTARYIRIEVKKSAKSYLQIMSRLLRSINLFASPALRSRGAFPTVLSQSRQLTDTTRSAIESAIATSPVVLFMKGTPEQPMCGFSRATIQILGLQGVDPKKLSAFNVLEDSDLREGVKEFSEWPTIPQLYVNKEFVGGCDILVGMHQSGELEDLLEKAGVLQPPINENASQETSTK</sequence>
<dbReference type="InterPro" id="IPR006139">
    <property type="entry name" value="D-isomer_2_OHA_DH_cat_dom"/>
</dbReference>
<dbReference type="NCBIfam" id="TIGR00365">
    <property type="entry name" value="Grx4 family monothiol glutaredoxin"/>
    <property type="match status" value="1"/>
</dbReference>
<dbReference type="SUPFAM" id="SSF52833">
    <property type="entry name" value="Thioredoxin-like"/>
    <property type="match status" value="1"/>
</dbReference>
<evidence type="ECO:0000256" key="3">
    <source>
        <dbReference type="ARBA" id="ARBA00023002"/>
    </source>
</evidence>
<keyword evidence="1" id="KW-0001">2Fe-2S</keyword>
<dbReference type="InterPro" id="IPR036291">
    <property type="entry name" value="NAD(P)-bd_dom_sf"/>
</dbReference>
<dbReference type="Gene3D" id="3.40.50.720">
    <property type="entry name" value="NAD(P)-binding Rossmann-like Domain"/>
    <property type="match status" value="2"/>
</dbReference>
<comment type="similarity">
    <text evidence="8">Belongs to the D-isomer specific 2-hydroxyacid dehydrogenase family.</text>
</comment>
<evidence type="ECO:0000256" key="8">
    <source>
        <dbReference type="RuleBase" id="RU003719"/>
    </source>
</evidence>
<feature type="domain" description="D-isomer specific 2-hydroxyacid dehydrogenase catalytic" evidence="9">
    <location>
        <begin position="1"/>
        <end position="245"/>
    </location>
</feature>
<dbReference type="SUPFAM" id="SSF51735">
    <property type="entry name" value="NAD(P)-binding Rossmann-fold domains"/>
    <property type="match status" value="1"/>
</dbReference>
<evidence type="ECO:0000256" key="6">
    <source>
        <dbReference type="ARBA" id="ARBA00023284"/>
    </source>
</evidence>
<dbReference type="VEuPathDB" id="FungiDB:TAPDE_005369"/>
<dbReference type="SUPFAM" id="SSF52283">
    <property type="entry name" value="Formate/glycerate dehydrogenase catalytic domain-like"/>
    <property type="match status" value="1"/>
</dbReference>
<dbReference type="AlphaFoldDB" id="R4XGD2"/>
<evidence type="ECO:0000256" key="5">
    <source>
        <dbReference type="ARBA" id="ARBA00023014"/>
    </source>
</evidence>
<dbReference type="PROSITE" id="PS00065">
    <property type="entry name" value="D_2_HYDROXYACID_DH_1"/>
    <property type="match status" value="1"/>
</dbReference>
<dbReference type="OrthoDB" id="415696at2759"/>
<reference evidence="12 13" key="1">
    <citation type="journal article" date="2013" name="MBio">
        <title>Genome sequencing of the plant pathogen Taphrina deformans, the causal agent of peach leaf curl.</title>
        <authorList>
            <person name="Cisse O.H."/>
            <person name="Almeida J.M.G.C.F."/>
            <person name="Fonseca A."/>
            <person name="Kumar A.A."/>
            <person name="Salojaervi J."/>
            <person name="Overmyer K."/>
            <person name="Hauser P.M."/>
            <person name="Pagni M."/>
        </authorList>
    </citation>
    <scope>NUCLEOTIDE SEQUENCE [LARGE SCALE GENOMIC DNA]</scope>
    <source>
        <strain evidence="13">PYCC 5710 / ATCC 11124 / CBS 356.35 / IMI 108563 / JCM 9778 / NBRC 8474</strain>
    </source>
</reference>
<keyword evidence="3 8" id="KW-0560">Oxidoreductase</keyword>
<dbReference type="GO" id="GO:0030267">
    <property type="term" value="F:glyoxylate reductase (NADPH) activity"/>
    <property type="evidence" value="ECO:0007669"/>
    <property type="project" value="TreeGrafter"/>
</dbReference>
<evidence type="ECO:0000256" key="1">
    <source>
        <dbReference type="ARBA" id="ARBA00022714"/>
    </source>
</evidence>
<dbReference type="GO" id="GO:0046872">
    <property type="term" value="F:metal ion binding"/>
    <property type="evidence" value="ECO:0007669"/>
    <property type="project" value="UniProtKB-KW"/>
</dbReference>
<dbReference type="InterPro" id="IPR002109">
    <property type="entry name" value="Glutaredoxin"/>
</dbReference>
<dbReference type="STRING" id="1097556.R4XGD2"/>
<dbReference type="FunFam" id="3.40.30.10:FF:000005">
    <property type="entry name" value="Glutaredoxin 5"/>
    <property type="match status" value="1"/>
</dbReference>
<keyword evidence="13" id="KW-1185">Reference proteome</keyword>
<dbReference type="InterPro" id="IPR036249">
    <property type="entry name" value="Thioredoxin-like_sf"/>
</dbReference>
<protein>
    <recommendedName>
        <fullName evidence="7">Monothiol glutaredoxin-5, mitochondrial</fullName>
    </recommendedName>
</protein>
<dbReference type="EMBL" id="CAHR02000316">
    <property type="protein sequence ID" value="CCG84820.1"/>
    <property type="molecule type" value="Genomic_DNA"/>
</dbReference>
<dbReference type="Pfam" id="PF00462">
    <property type="entry name" value="Glutaredoxin"/>
    <property type="match status" value="1"/>
</dbReference>
<comment type="caution">
    <text evidence="12">The sequence shown here is derived from an EMBL/GenBank/DDBJ whole genome shotgun (WGS) entry which is preliminary data.</text>
</comment>
<dbReference type="PANTHER" id="PTHR10996:SF129">
    <property type="entry name" value="2-HYDROXYACID DEHYDROGENASE C1773.17C-RELATED"/>
    <property type="match status" value="1"/>
</dbReference>
<proteinExistence type="inferred from homology"/>
<dbReference type="InterPro" id="IPR033658">
    <property type="entry name" value="GRX_PICOT-like"/>
</dbReference>
<keyword evidence="2" id="KW-0479">Metal-binding</keyword>
<evidence type="ECO:0000259" key="11">
    <source>
        <dbReference type="Pfam" id="PF02826"/>
    </source>
</evidence>
<keyword evidence="6" id="KW-0676">Redox-active center</keyword>
<organism evidence="12 13">
    <name type="scientific">Taphrina deformans (strain PYCC 5710 / ATCC 11124 / CBS 356.35 / IMI 108563 / JCM 9778 / NBRC 8474)</name>
    <name type="common">Peach leaf curl fungus</name>
    <name type="synonym">Lalaria deformans</name>
    <dbReference type="NCBI Taxonomy" id="1097556"/>
    <lineage>
        <taxon>Eukaryota</taxon>
        <taxon>Fungi</taxon>
        <taxon>Dikarya</taxon>
        <taxon>Ascomycota</taxon>
        <taxon>Taphrinomycotina</taxon>
        <taxon>Taphrinomycetes</taxon>
        <taxon>Taphrinales</taxon>
        <taxon>Taphrinaceae</taxon>
        <taxon>Taphrina</taxon>
    </lineage>
</organism>
<dbReference type="InterPro" id="IPR029752">
    <property type="entry name" value="D-isomer_DH_CS1"/>
</dbReference>
<dbReference type="PROSITE" id="PS51354">
    <property type="entry name" value="GLUTAREDOXIN_2"/>
    <property type="match status" value="1"/>
</dbReference>
<dbReference type="Proteomes" id="UP000013776">
    <property type="component" value="Unassembled WGS sequence"/>
</dbReference>
<dbReference type="PANTHER" id="PTHR10996">
    <property type="entry name" value="2-HYDROXYACID DEHYDROGENASE-RELATED"/>
    <property type="match status" value="1"/>
</dbReference>
<dbReference type="eggNOG" id="KOG0069">
    <property type="taxonomic scope" value="Eukaryota"/>
</dbReference>
<keyword evidence="5" id="KW-0411">Iron-sulfur</keyword>
<evidence type="ECO:0000256" key="2">
    <source>
        <dbReference type="ARBA" id="ARBA00022723"/>
    </source>
</evidence>
<dbReference type="CDD" id="cd03028">
    <property type="entry name" value="GRX_PICOT_like"/>
    <property type="match status" value="1"/>
</dbReference>
<dbReference type="eggNOG" id="KOG0911">
    <property type="taxonomic scope" value="Eukaryota"/>
</dbReference>
<evidence type="ECO:0000256" key="4">
    <source>
        <dbReference type="ARBA" id="ARBA00023004"/>
    </source>
</evidence>
<evidence type="ECO:0000313" key="12">
    <source>
        <dbReference type="EMBL" id="CCG84820.1"/>
    </source>
</evidence>
<evidence type="ECO:0000259" key="10">
    <source>
        <dbReference type="Pfam" id="PF00462"/>
    </source>
</evidence>
<dbReference type="InterPro" id="IPR050223">
    <property type="entry name" value="D-isomer_2-hydroxyacid_DH"/>
</dbReference>
<dbReference type="CDD" id="cd12168">
    <property type="entry name" value="Mand_dh_like"/>
    <property type="match status" value="1"/>
</dbReference>
<dbReference type="Pfam" id="PF02826">
    <property type="entry name" value="2-Hacid_dh_C"/>
    <property type="match status" value="1"/>
</dbReference>
<evidence type="ECO:0000313" key="13">
    <source>
        <dbReference type="Proteomes" id="UP000013776"/>
    </source>
</evidence>
<accession>R4XGD2</accession>
<feature type="domain" description="Glutaredoxin" evidence="10">
    <location>
        <begin position="313"/>
        <end position="380"/>
    </location>
</feature>
<dbReference type="GO" id="GO:0051537">
    <property type="term" value="F:2 iron, 2 sulfur cluster binding"/>
    <property type="evidence" value="ECO:0007669"/>
    <property type="project" value="UniProtKB-KW"/>
</dbReference>